<dbReference type="GO" id="GO:0005737">
    <property type="term" value="C:cytoplasm"/>
    <property type="evidence" value="ECO:0007669"/>
    <property type="project" value="InterPro"/>
</dbReference>
<dbReference type="GO" id="GO:0004177">
    <property type="term" value="F:aminopeptidase activity"/>
    <property type="evidence" value="ECO:0007669"/>
    <property type="project" value="UniProtKB-EC"/>
</dbReference>
<feature type="chain" id="PRO_5044287870" description="Proline iminopeptidase" evidence="2">
    <location>
        <begin position="24"/>
        <end position="471"/>
    </location>
</feature>
<protein>
    <recommendedName>
        <fullName evidence="1">Proline iminopeptidase</fullName>
    </recommendedName>
</protein>
<reference evidence="5" key="1">
    <citation type="submission" date="2024-06" db="EMBL/GenBank/DDBJ databases">
        <title>Caulobacter inopinatus, sp. nov.</title>
        <authorList>
            <person name="Donachie S.P."/>
        </authorList>
    </citation>
    <scope>NUCLEOTIDE SEQUENCE</scope>
    <source>
        <strain evidence="5">73W</strain>
    </source>
</reference>
<accession>A0AB39KPX1</accession>
<dbReference type="PANTHER" id="PTHR43722">
    <property type="entry name" value="PROLINE IMINOPEPTIDASE"/>
    <property type="match status" value="1"/>
</dbReference>
<dbReference type="GO" id="GO:0006508">
    <property type="term" value="P:proteolysis"/>
    <property type="evidence" value="ECO:0007669"/>
    <property type="project" value="InterPro"/>
</dbReference>
<dbReference type="InterPro" id="IPR000073">
    <property type="entry name" value="AB_hydrolase_1"/>
</dbReference>
<dbReference type="InterPro" id="IPR013595">
    <property type="entry name" value="Pept_S33_TAP-like_C"/>
</dbReference>
<dbReference type="InterPro" id="IPR005944">
    <property type="entry name" value="Pro_iminopeptidase"/>
</dbReference>
<dbReference type="AlphaFoldDB" id="A0AB39KPX1"/>
<dbReference type="InterPro" id="IPR029058">
    <property type="entry name" value="AB_hydrolase_fold"/>
</dbReference>
<dbReference type="Pfam" id="PF08386">
    <property type="entry name" value="Abhydrolase_4"/>
    <property type="match status" value="1"/>
</dbReference>
<evidence type="ECO:0000259" key="4">
    <source>
        <dbReference type="Pfam" id="PF08386"/>
    </source>
</evidence>
<feature type="signal peptide" evidence="2">
    <location>
        <begin position="1"/>
        <end position="23"/>
    </location>
</feature>
<keyword evidence="2" id="KW-0732">Signal</keyword>
<sequence length="471" mass="50372">MIRSLWAPLAGVAFLVAAGAAKAAEPQFTPGACVGDYAGAPYKVDCGTMTVDEARGDPKSRRITFPVAIVRALEPKGLPPVVYFHGGPGGDAVESVPARLKRPAAKEFIAVDQDWIFFDHRGTGLSQPNMNCPGTALTDAGPPSKKDADGIIACLKAFRAQGVDLTRYNAVEVARDVQDMRKALKLGQIDLYGGSYGTRIEAAVQTHAPEGVRAVVQDSPWPPEAAWTVGGPEMVASSLYVVMAKCEAITECASRYPNLKARLQTMAAKFMAGPQTIGGKTYSADDLGGYLMDASYFAAPVLPQQLSKIITGDMSPVDEFMASRDYYSEGQFMTHLCKEEIPFEKRAGIMAGAKGDAVAELMVAPMERIHDICAAVNWGKVWPVEQQPVKTKIPTLFLAAEIDPGCPPELTEAAAKGYVGSQVVIVTNATHGVAGTSACTRKMVRNYFLDPSKPVDRSCLPAKDTPMAFVY</sequence>
<dbReference type="RefSeq" id="WP_369058313.1">
    <property type="nucleotide sequence ID" value="NZ_CP158375.1"/>
</dbReference>
<feature type="domain" description="Peptidase S33 tripeptidyl aminopeptidase-like C-terminal" evidence="4">
    <location>
        <begin position="371"/>
        <end position="459"/>
    </location>
</feature>
<feature type="domain" description="AB hydrolase-1" evidence="3">
    <location>
        <begin position="79"/>
        <end position="223"/>
    </location>
</feature>
<dbReference type="Pfam" id="PF00561">
    <property type="entry name" value="Abhydrolase_1"/>
    <property type="match status" value="1"/>
</dbReference>
<evidence type="ECO:0000259" key="3">
    <source>
        <dbReference type="Pfam" id="PF00561"/>
    </source>
</evidence>
<proteinExistence type="predicted"/>
<dbReference type="Gene3D" id="3.40.50.1820">
    <property type="entry name" value="alpha/beta hydrolase"/>
    <property type="match status" value="1"/>
</dbReference>
<dbReference type="PANTHER" id="PTHR43722:SF1">
    <property type="entry name" value="PROLINE IMINOPEPTIDASE"/>
    <property type="match status" value="1"/>
</dbReference>
<name>A0AB39KPX1_9CAUL</name>
<dbReference type="SUPFAM" id="SSF53474">
    <property type="entry name" value="alpha/beta-Hydrolases"/>
    <property type="match status" value="1"/>
</dbReference>
<organism evidence="5">
    <name type="scientific">Caulobacter sp. 73W</name>
    <dbReference type="NCBI Taxonomy" id="3161137"/>
    <lineage>
        <taxon>Bacteria</taxon>
        <taxon>Pseudomonadati</taxon>
        <taxon>Pseudomonadota</taxon>
        <taxon>Alphaproteobacteria</taxon>
        <taxon>Caulobacterales</taxon>
        <taxon>Caulobacteraceae</taxon>
        <taxon>Caulobacter</taxon>
    </lineage>
</organism>
<evidence type="ECO:0000256" key="1">
    <source>
        <dbReference type="ARBA" id="ARBA00021843"/>
    </source>
</evidence>
<dbReference type="EMBL" id="CP158375">
    <property type="protein sequence ID" value="XDO95464.1"/>
    <property type="molecule type" value="Genomic_DNA"/>
</dbReference>
<keyword evidence="5" id="KW-0378">Hydrolase</keyword>
<evidence type="ECO:0000256" key="2">
    <source>
        <dbReference type="SAM" id="SignalP"/>
    </source>
</evidence>
<gene>
    <name evidence="5" type="ORF">ABOZ73_11630</name>
</gene>
<evidence type="ECO:0000313" key="5">
    <source>
        <dbReference type="EMBL" id="XDO95464.1"/>
    </source>
</evidence>